<evidence type="ECO:0000313" key="1">
    <source>
        <dbReference type="EMBL" id="TBU59610.1"/>
    </source>
</evidence>
<proteinExistence type="predicted"/>
<dbReference type="EMBL" id="ML145112">
    <property type="protein sequence ID" value="TBU59610.1"/>
    <property type="molecule type" value="Genomic_DNA"/>
</dbReference>
<dbReference type="Proteomes" id="UP000292082">
    <property type="component" value="Unassembled WGS sequence"/>
</dbReference>
<protein>
    <submittedName>
        <fullName evidence="1">Uncharacterized protein</fullName>
    </submittedName>
</protein>
<sequence length="200" mass="22937">MVSERTTMVEVEGANGHVSESTKASVAFIRPFFFHLEFCASRYTRYVTTYTMKHANICHCVLPKSDRSPSRPRSRQHRSGHRPWRRTHATYVSVLPFAKAKFTNFLAFGRLVAIPIGDFLARLLYRSVCLIVACILFCASGRRIFTLFLTLLSVFIRSLRFLSPCIHPTPCHHYTHRPASSTSRLDHYGNAFLDYLPPCH</sequence>
<reference evidence="1 2" key="1">
    <citation type="submission" date="2019-01" db="EMBL/GenBank/DDBJ databases">
        <title>Draft genome sequences of three monokaryotic isolates of the white-rot basidiomycete fungus Dichomitus squalens.</title>
        <authorList>
            <consortium name="DOE Joint Genome Institute"/>
            <person name="Lopez S.C."/>
            <person name="Andreopoulos B."/>
            <person name="Pangilinan J."/>
            <person name="Lipzen A."/>
            <person name="Riley R."/>
            <person name="Ahrendt S."/>
            <person name="Ng V."/>
            <person name="Barry K."/>
            <person name="Daum C."/>
            <person name="Grigoriev I.V."/>
            <person name="Hilden K.S."/>
            <person name="Makela M.R."/>
            <person name="de Vries R.P."/>
        </authorList>
    </citation>
    <scope>NUCLEOTIDE SEQUENCE [LARGE SCALE GENOMIC DNA]</scope>
    <source>
        <strain evidence="1 2">CBS 464.89</strain>
    </source>
</reference>
<dbReference type="AlphaFoldDB" id="A0A4Q9NIZ7"/>
<organism evidence="1 2">
    <name type="scientific">Dichomitus squalens</name>
    <dbReference type="NCBI Taxonomy" id="114155"/>
    <lineage>
        <taxon>Eukaryota</taxon>
        <taxon>Fungi</taxon>
        <taxon>Dikarya</taxon>
        <taxon>Basidiomycota</taxon>
        <taxon>Agaricomycotina</taxon>
        <taxon>Agaricomycetes</taxon>
        <taxon>Polyporales</taxon>
        <taxon>Polyporaceae</taxon>
        <taxon>Dichomitus</taxon>
    </lineage>
</organism>
<keyword evidence="2" id="KW-1185">Reference proteome</keyword>
<gene>
    <name evidence="1" type="ORF">BD310DRAFT_924623</name>
</gene>
<evidence type="ECO:0000313" key="2">
    <source>
        <dbReference type="Proteomes" id="UP000292082"/>
    </source>
</evidence>
<accession>A0A4Q9NIZ7</accession>
<name>A0A4Q9NIZ7_9APHY</name>